<dbReference type="Pfam" id="PF13149">
    <property type="entry name" value="Mfa_like_1"/>
    <property type="match status" value="1"/>
</dbReference>
<feature type="compositionally biased region" description="Gly residues" evidence="1">
    <location>
        <begin position="284"/>
        <end position="298"/>
    </location>
</feature>
<proteinExistence type="predicted"/>
<dbReference type="CDD" id="cd13120">
    <property type="entry name" value="BF2867_like_N"/>
    <property type="match status" value="1"/>
</dbReference>
<sequence length="617" mass="66334">MNLKTFVLLAVAGTMAVACSEVNESSFTDGDGQKRLSSISSGNDRFSTRLNSETSEWESGDAIGIYMFDTEDKNVLNDALNVKYATVGEGRTVNFSSNPGIAIYDMPTNFVAYYPYNTAANVIDVTAALYKVDLSDQSDGVSAHDLMWAKAANQSTESLLAGGLAFTFHHQLVLLRVNITNENVSSVTSVTVGGMNTTATFNLIDGTLGNMDTQKSIDLQKTGDKSFIGIMLPAEELVNKLSLTIMADGGKYQYTVPEGSRIDKFIAGNEYTFNINVGKETSGEIGGGNGGNTPWGDGGSEDGDGDKVSENEAIPADYAQKAVTAETDLSTVLSGASGKAALVFAANAEGYTFSDAIVVPEAVTELLLIGDTEEQVKVNLKQIQYNKLQKIALNNLDITGDNSTALLTNNETAQLSADAVIELKKCNFSTMKTVCDWPDGDNGAQNLLSAVLIDDCQFVNMKSVFNYYGSKAITITNSTLYNMTERAVYVKDANNVAVTVENCTLVGLTATPFESRYNNGNLYYKNNVSACFVDRNPNIGYKMNVQEFSGNYAAASEDGKYAVVNVHGNPIDTNAFPNAWVSTSMTVSELFEDAASGNFKLKIDAQAGDPRWYKNAR</sequence>
<dbReference type="PROSITE" id="PS51257">
    <property type="entry name" value="PROKAR_LIPOPROTEIN"/>
    <property type="match status" value="1"/>
</dbReference>
<evidence type="ECO:0000256" key="1">
    <source>
        <dbReference type="SAM" id="MobiDB-lite"/>
    </source>
</evidence>
<dbReference type="SUPFAM" id="SSF51126">
    <property type="entry name" value="Pectin lyase-like"/>
    <property type="match status" value="1"/>
</dbReference>
<reference evidence="3 4" key="1">
    <citation type="submission" date="2020-03" db="EMBL/GenBank/DDBJ databases">
        <title>Genomic analysis of Bacteroides faecium CBA7301.</title>
        <authorList>
            <person name="Kim J."/>
            <person name="Roh S.W."/>
        </authorList>
    </citation>
    <scope>NUCLEOTIDE SEQUENCE [LARGE SCALE GENOMIC DNA]</scope>
    <source>
        <strain evidence="3 4">CBA7301</strain>
    </source>
</reference>
<evidence type="ECO:0000313" key="3">
    <source>
        <dbReference type="EMBL" id="QIU94513.1"/>
    </source>
</evidence>
<keyword evidence="2" id="KW-0732">Signal</keyword>
<feature type="region of interest" description="Disordered" evidence="1">
    <location>
        <begin position="282"/>
        <end position="309"/>
    </location>
</feature>
<feature type="chain" id="PRO_5026048553" description="Fimbrillin family protein" evidence="2">
    <location>
        <begin position="21"/>
        <end position="617"/>
    </location>
</feature>
<dbReference type="InterPro" id="IPR042278">
    <property type="entry name" value="Mfa-like_1_N"/>
</dbReference>
<gene>
    <name evidence="3" type="ORF">BacF7301_10335</name>
</gene>
<name>A0A6H0KMV9_9BACE</name>
<evidence type="ECO:0000256" key="2">
    <source>
        <dbReference type="SAM" id="SignalP"/>
    </source>
</evidence>
<evidence type="ECO:0008006" key="5">
    <source>
        <dbReference type="Google" id="ProtNLM"/>
    </source>
</evidence>
<feature type="signal peptide" evidence="2">
    <location>
        <begin position="1"/>
        <end position="20"/>
    </location>
</feature>
<evidence type="ECO:0000313" key="4">
    <source>
        <dbReference type="Proteomes" id="UP000501780"/>
    </source>
</evidence>
<dbReference type="RefSeq" id="WP_167962513.1">
    <property type="nucleotide sequence ID" value="NZ_CP050831.1"/>
</dbReference>
<protein>
    <recommendedName>
        <fullName evidence="5">Fimbrillin family protein</fullName>
    </recommendedName>
</protein>
<dbReference type="InterPro" id="IPR025049">
    <property type="entry name" value="Mfa-like_1"/>
</dbReference>
<accession>A0A6H0KMV9</accession>
<dbReference type="CDD" id="cd13121">
    <property type="entry name" value="BF2867_like_C"/>
    <property type="match status" value="1"/>
</dbReference>
<dbReference type="InterPro" id="IPR011050">
    <property type="entry name" value="Pectin_lyase_fold/virulence"/>
</dbReference>
<organism evidence="3 4">
    <name type="scientific">Bacteroides faecium</name>
    <dbReference type="NCBI Taxonomy" id="2715212"/>
    <lineage>
        <taxon>Bacteria</taxon>
        <taxon>Pseudomonadati</taxon>
        <taxon>Bacteroidota</taxon>
        <taxon>Bacteroidia</taxon>
        <taxon>Bacteroidales</taxon>
        <taxon>Bacteroidaceae</taxon>
        <taxon>Bacteroides</taxon>
    </lineage>
</organism>
<dbReference type="Proteomes" id="UP000501780">
    <property type="component" value="Chromosome"/>
</dbReference>
<dbReference type="AlphaFoldDB" id="A0A6H0KMV9"/>
<dbReference type="KEGG" id="bfc:BacF7301_10335"/>
<dbReference type="EMBL" id="CP050831">
    <property type="protein sequence ID" value="QIU94513.1"/>
    <property type="molecule type" value="Genomic_DNA"/>
</dbReference>
<dbReference type="Gene3D" id="2.60.40.2620">
    <property type="entry name" value="Fimbrillin-like"/>
    <property type="match status" value="1"/>
</dbReference>
<keyword evidence="4" id="KW-1185">Reference proteome</keyword>
<dbReference type="Gene3D" id="2.60.40.2630">
    <property type="match status" value="1"/>
</dbReference>